<dbReference type="PANTHER" id="PTHR22935">
    <property type="entry name" value="PENICILLIN-BINDING PROTEIN"/>
    <property type="match status" value="1"/>
</dbReference>
<feature type="chain" id="PRO_5044324100" description="Beta-lactamase-related domain-containing protein" evidence="2">
    <location>
        <begin position="19"/>
        <end position="583"/>
    </location>
</feature>
<evidence type="ECO:0000313" key="5">
    <source>
        <dbReference type="EMBL" id="KAL1586490.1"/>
    </source>
</evidence>
<evidence type="ECO:0000259" key="4">
    <source>
        <dbReference type="Pfam" id="PF26335"/>
    </source>
</evidence>
<dbReference type="AlphaFoldDB" id="A0AB34KSF9"/>
<protein>
    <recommendedName>
        <fullName evidence="7">Beta-lactamase-related domain-containing protein</fullName>
    </recommendedName>
</protein>
<evidence type="ECO:0000259" key="3">
    <source>
        <dbReference type="Pfam" id="PF00144"/>
    </source>
</evidence>
<feature type="domain" description="Beta-lactamase-like ARB-00930-like C-terminal" evidence="4">
    <location>
        <begin position="419"/>
        <end position="554"/>
    </location>
</feature>
<evidence type="ECO:0000313" key="6">
    <source>
        <dbReference type="Proteomes" id="UP000803884"/>
    </source>
</evidence>
<name>A0AB34KSF9_9PEZI</name>
<dbReference type="RefSeq" id="XP_069229595.1">
    <property type="nucleotide sequence ID" value="XM_069373924.1"/>
</dbReference>
<feature type="signal peptide" evidence="2">
    <location>
        <begin position="1"/>
        <end position="18"/>
    </location>
</feature>
<comment type="caution">
    <text evidence="5">The sequence shown here is derived from an EMBL/GenBank/DDBJ whole genome shotgun (WGS) entry which is preliminary data.</text>
</comment>
<dbReference type="Pfam" id="PF26335">
    <property type="entry name" value="ARB_00930_C"/>
    <property type="match status" value="1"/>
</dbReference>
<dbReference type="InterPro" id="IPR058664">
    <property type="entry name" value="ARB_00930-like_C"/>
</dbReference>
<proteinExistence type="inferred from homology"/>
<feature type="domain" description="Beta-lactamase-related" evidence="3">
    <location>
        <begin position="67"/>
        <end position="388"/>
    </location>
</feature>
<gene>
    <name evidence="5" type="ORF">WHR41_05319</name>
</gene>
<dbReference type="InterPro" id="IPR012338">
    <property type="entry name" value="Beta-lactam/transpept-like"/>
</dbReference>
<sequence>MFVPGLLSLLTFFGAANAECFEPSPAFPTPKWHKHSGPWIPNGVFLGLEKAIWKIARTFPAETSFSIEITTGNETLWSKHHTAQESDVERPGVSRVDSNSQYRLASITKVFTTLGLLYQHEAGNVSLDDSVDNYISELASPSSGLIPWKDITLRMLASQLSGIPRDFAIGSALDIIEDPTKIGLPQPPPDFPLPCPGLKNNGTCTRTDLLKALTHQAPVFAPNQKSTYSNDAFEILGLVLENVTRLSYSEYIQQAILEPLNMTMSSFEKPSDEHAVLPKGKNAWDWEEGVQRPTGGLFSTTADMSKFLRFILGNFNSIATGVNWLLPVSWGTGVTNFYGMPWEISRSDDILEHVRRPVTFVTKSGGLPGYYSRIILLPEYNLGFTFLLGSNVDVLEKLIEPTLTTLVRAAEAAVWTHINEDYTGRFVATHASLNSTLSITSTLSKGLMISNFISNGSDMLRTVIPRYLYPGVGRNGIDWHAQLIPTLLYKNETTKQGEIWRILIVKDRPDEPTRPKMFEDWCVTDVDFMSYAGKPINEVVFWHEARNIELPAFDGVFEPMHERRESDAGSPWFVGQVWQRIIG</sequence>
<accession>A0AB34KSF9</accession>
<comment type="similarity">
    <text evidence="1">Belongs to the beta-lactamase family.</text>
</comment>
<dbReference type="SUPFAM" id="SSF56601">
    <property type="entry name" value="beta-lactamase/transpeptidase-like"/>
    <property type="match status" value="1"/>
</dbReference>
<keyword evidence="2" id="KW-0732">Signal</keyword>
<evidence type="ECO:0000256" key="2">
    <source>
        <dbReference type="SAM" id="SignalP"/>
    </source>
</evidence>
<evidence type="ECO:0000256" key="1">
    <source>
        <dbReference type="ARBA" id="ARBA00038473"/>
    </source>
</evidence>
<dbReference type="Gene3D" id="3.40.710.10">
    <property type="entry name" value="DD-peptidase/beta-lactamase superfamily"/>
    <property type="match status" value="1"/>
</dbReference>
<dbReference type="EMBL" id="JAAQHG020000014">
    <property type="protein sequence ID" value="KAL1586490.1"/>
    <property type="molecule type" value="Genomic_DNA"/>
</dbReference>
<evidence type="ECO:0008006" key="7">
    <source>
        <dbReference type="Google" id="ProtNLM"/>
    </source>
</evidence>
<dbReference type="Pfam" id="PF00144">
    <property type="entry name" value="Beta-lactamase"/>
    <property type="match status" value="1"/>
</dbReference>
<keyword evidence="6" id="KW-1185">Reference proteome</keyword>
<dbReference type="Proteomes" id="UP000803884">
    <property type="component" value="Unassembled WGS sequence"/>
</dbReference>
<dbReference type="InterPro" id="IPR051478">
    <property type="entry name" value="Beta-lactamase-like_AB/R"/>
</dbReference>
<dbReference type="InterPro" id="IPR001466">
    <property type="entry name" value="Beta-lactam-related"/>
</dbReference>
<dbReference type="GeneID" id="96006762"/>
<organism evidence="5 6">
    <name type="scientific">Cladosporium halotolerans</name>
    <dbReference type="NCBI Taxonomy" id="1052096"/>
    <lineage>
        <taxon>Eukaryota</taxon>
        <taxon>Fungi</taxon>
        <taxon>Dikarya</taxon>
        <taxon>Ascomycota</taxon>
        <taxon>Pezizomycotina</taxon>
        <taxon>Dothideomycetes</taxon>
        <taxon>Dothideomycetidae</taxon>
        <taxon>Cladosporiales</taxon>
        <taxon>Cladosporiaceae</taxon>
        <taxon>Cladosporium</taxon>
    </lineage>
</organism>
<reference evidence="5 6" key="1">
    <citation type="journal article" date="2020" name="Microbiol. Resour. Announc.">
        <title>Draft Genome Sequence of a Cladosporium Species Isolated from the Mesophotic Ascidian Didemnum maculosum.</title>
        <authorList>
            <person name="Gioti A."/>
            <person name="Siaperas R."/>
            <person name="Nikolaivits E."/>
            <person name="Le Goff G."/>
            <person name="Ouazzani J."/>
            <person name="Kotoulas G."/>
            <person name="Topakas E."/>
        </authorList>
    </citation>
    <scope>NUCLEOTIDE SEQUENCE [LARGE SCALE GENOMIC DNA]</scope>
    <source>
        <strain evidence="5 6">TM138-S3</strain>
    </source>
</reference>
<dbReference type="PANTHER" id="PTHR22935:SF95">
    <property type="entry name" value="BETA-LACTAMASE-LIKE 1-RELATED"/>
    <property type="match status" value="1"/>
</dbReference>